<reference evidence="2 3" key="1">
    <citation type="submission" date="2017-08" db="EMBL/GenBank/DDBJ databases">
        <title>Reclassification of Bisgaard taxon 37 and 44.</title>
        <authorList>
            <person name="Christensen H."/>
        </authorList>
    </citation>
    <scope>NUCLEOTIDE SEQUENCE [LARGE SCALE GENOMIC DNA]</scope>
    <source>
        <strain evidence="2 3">EEAB3T1</strain>
    </source>
</reference>
<evidence type="ECO:0000313" key="2">
    <source>
        <dbReference type="EMBL" id="RIY36759.1"/>
    </source>
</evidence>
<evidence type="ECO:0000313" key="3">
    <source>
        <dbReference type="Proteomes" id="UP000265964"/>
    </source>
</evidence>
<dbReference type="AlphaFoldDB" id="A0A3A1YHN9"/>
<dbReference type="InterPro" id="IPR016181">
    <property type="entry name" value="Acyl_CoA_acyltransferase"/>
</dbReference>
<dbReference type="SUPFAM" id="SSF55729">
    <property type="entry name" value="Acyl-CoA N-acyltransferases (Nat)"/>
    <property type="match status" value="1"/>
</dbReference>
<name>A0A3A1YHN9_9GAMM</name>
<dbReference type="GO" id="GO:0016747">
    <property type="term" value="F:acyltransferase activity, transferring groups other than amino-acyl groups"/>
    <property type="evidence" value="ECO:0007669"/>
    <property type="project" value="InterPro"/>
</dbReference>
<dbReference type="Gene3D" id="3.40.630.30">
    <property type="match status" value="1"/>
</dbReference>
<organism evidence="2 3">
    <name type="scientific">Psittacicella gerlachiana</name>
    <dbReference type="NCBI Taxonomy" id="2028574"/>
    <lineage>
        <taxon>Bacteria</taxon>
        <taxon>Pseudomonadati</taxon>
        <taxon>Pseudomonadota</taxon>
        <taxon>Gammaproteobacteria</taxon>
        <taxon>Pasteurellales</taxon>
        <taxon>Psittacicellaceae</taxon>
        <taxon>Psittacicella</taxon>
    </lineage>
</organism>
<dbReference type="OrthoDB" id="9796919at2"/>
<dbReference type="PROSITE" id="PS51186">
    <property type="entry name" value="GNAT"/>
    <property type="match status" value="1"/>
</dbReference>
<feature type="domain" description="N-acetyltransferase" evidence="1">
    <location>
        <begin position="7"/>
        <end position="164"/>
    </location>
</feature>
<dbReference type="Pfam" id="PF00583">
    <property type="entry name" value="Acetyltransf_1"/>
    <property type="match status" value="1"/>
</dbReference>
<accession>A0A3A1YHN9</accession>
<proteinExistence type="predicted"/>
<gene>
    <name evidence="2" type="ORF">CKF59_02355</name>
</gene>
<comment type="caution">
    <text evidence="2">The sequence shown here is derived from an EMBL/GenBank/DDBJ whole genome shotgun (WGS) entry which is preliminary data.</text>
</comment>
<protein>
    <recommendedName>
        <fullName evidence="1">N-acetyltransferase domain-containing protein</fullName>
    </recommendedName>
</protein>
<dbReference type="Proteomes" id="UP000265964">
    <property type="component" value="Unassembled WGS sequence"/>
</dbReference>
<sequence>MLEVEFELFYDFVQTYLAEVLEVTLLVLEGKLLQVRERAWLIPAWDNFQGEVNKKFYQQELGVNQLVGFICFEAQFEMLNLDNITINPDFRKCGFAQLLLDLMFAFGRWQETTNYLLEVRESNTPAIALYQKNKFRLINKRYSYYRNSLNGQAEDALIYQLLLE</sequence>
<dbReference type="EMBL" id="NRJF01000058">
    <property type="protein sequence ID" value="RIY36759.1"/>
    <property type="molecule type" value="Genomic_DNA"/>
</dbReference>
<evidence type="ECO:0000259" key="1">
    <source>
        <dbReference type="PROSITE" id="PS51186"/>
    </source>
</evidence>
<keyword evidence="3" id="KW-1185">Reference proteome</keyword>
<dbReference type="InterPro" id="IPR000182">
    <property type="entry name" value="GNAT_dom"/>
</dbReference>